<name>A0ABY3T064_9GAMM</name>
<keyword evidence="5 7" id="KW-1133">Transmembrane helix</keyword>
<feature type="transmembrane region" description="Helical" evidence="7">
    <location>
        <begin position="102"/>
        <end position="124"/>
    </location>
</feature>
<dbReference type="RefSeq" id="WP_236499956.1">
    <property type="nucleotide sequence ID" value="NZ_CP091244.1"/>
</dbReference>
<evidence type="ECO:0000256" key="4">
    <source>
        <dbReference type="ARBA" id="ARBA00022692"/>
    </source>
</evidence>
<keyword evidence="2" id="KW-0813">Transport</keyword>
<feature type="transmembrane region" description="Helical" evidence="7">
    <location>
        <begin position="40"/>
        <end position="56"/>
    </location>
</feature>
<dbReference type="Pfam" id="PF01891">
    <property type="entry name" value="CbiM"/>
    <property type="match status" value="1"/>
</dbReference>
<comment type="subcellular location">
    <subcellularLocation>
        <location evidence="1">Cell membrane</location>
        <topology evidence="1">Multi-pass membrane protein</topology>
    </subcellularLocation>
</comment>
<evidence type="ECO:0000256" key="5">
    <source>
        <dbReference type="ARBA" id="ARBA00022989"/>
    </source>
</evidence>
<dbReference type="EMBL" id="CP091244">
    <property type="protein sequence ID" value="UJS25206.1"/>
    <property type="molecule type" value="Genomic_DNA"/>
</dbReference>
<accession>A0ABY3T064</accession>
<reference evidence="8" key="1">
    <citation type="journal article" date="2022" name="Microorganisms">
        <title>Two New Species of Filamentous Sulfur Bacteria of the Genus Thiothrix, Thiothrix winogradskyi sp. nov. and 'Candidatus Thiothrix sulfatifontis' sp. nov.</title>
        <authorList>
            <person name="Ravin N.V."/>
            <person name="Rossetti S."/>
            <person name="Beletsky A.V."/>
            <person name="Kadnikov V.V."/>
            <person name="Rudenko T.S."/>
            <person name="Smolyakov D.D."/>
            <person name="Moskvitina M.I."/>
            <person name="Gureeva M.V."/>
            <person name="Mardanov A.V."/>
            <person name="Grabovich M.Y."/>
        </authorList>
    </citation>
    <scope>NUCLEOTIDE SEQUENCE</scope>
    <source>
        <strain evidence="8">CT3</strain>
    </source>
</reference>
<feature type="transmembrane region" description="Helical" evidence="7">
    <location>
        <begin position="12"/>
        <end position="28"/>
    </location>
</feature>
<gene>
    <name evidence="8" type="ORF">L2Y54_03975</name>
</gene>
<evidence type="ECO:0000256" key="6">
    <source>
        <dbReference type="ARBA" id="ARBA00023136"/>
    </source>
</evidence>
<dbReference type="Gene3D" id="1.10.1760.20">
    <property type="match status" value="1"/>
</dbReference>
<proteinExistence type="predicted"/>
<keyword evidence="4 7" id="KW-0812">Transmembrane</keyword>
<evidence type="ECO:0000256" key="2">
    <source>
        <dbReference type="ARBA" id="ARBA00022448"/>
    </source>
</evidence>
<keyword evidence="6 7" id="KW-0472">Membrane</keyword>
<keyword evidence="3" id="KW-1003">Cell membrane</keyword>
<feature type="transmembrane region" description="Helical" evidence="7">
    <location>
        <begin position="176"/>
        <end position="202"/>
    </location>
</feature>
<feature type="transmembrane region" description="Helical" evidence="7">
    <location>
        <begin position="68"/>
        <end position="96"/>
    </location>
</feature>
<evidence type="ECO:0000256" key="3">
    <source>
        <dbReference type="ARBA" id="ARBA00022475"/>
    </source>
</evidence>
<dbReference type="Proteomes" id="UP001054801">
    <property type="component" value="Chromosome"/>
</dbReference>
<evidence type="ECO:0000256" key="1">
    <source>
        <dbReference type="ARBA" id="ARBA00004651"/>
    </source>
</evidence>
<keyword evidence="9" id="KW-1185">Reference proteome</keyword>
<dbReference type="InterPro" id="IPR002751">
    <property type="entry name" value="CbiM/NikMN"/>
</dbReference>
<feature type="transmembrane region" description="Helical" evidence="7">
    <location>
        <begin position="136"/>
        <end position="164"/>
    </location>
</feature>
<evidence type="ECO:0000256" key="7">
    <source>
        <dbReference type="SAM" id="Phobius"/>
    </source>
</evidence>
<evidence type="ECO:0000313" key="8">
    <source>
        <dbReference type="EMBL" id="UJS25206.1"/>
    </source>
</evidence>
<evidence type="ECO:0000313" key="9">
    <source>
        <dbReference type="Proteomes" id="UP001054801"/>
    </source>
</evidence>
<sequence length="225" mass="25568">MDIPASVFNEDWLLVTSFLFFIVLGRALRHANWTYVREHSHVYLGAIVFASVIWLLRAGIGTTLNFHLLGMTVMTLMFGWRLALLAATVIVSMAFWRLDAGLLAIPLNTLVMGGIPILITHQLLRWSQQHLPTNIFIFIFVNGFLAAILSSVAVVLTGSLLLWWTDTFTAHYLQTYYLPFIPLIMFPEGIINGMLVAIAVVYMPQWIPAFDDARYLRKIDDDKPR</sequence>
<protein>
    <submittedName>
        <fullName evidence="8">Energy-coupling factor ABC transporter permease</fullName>
    </submittedName>
</protein>
<organism evidence="8 9">
    <name type="scientific">Thiothrix winogradskyi</name>
    <dbReference type="NCBI Taxonomy" id="96472"/>
    <lineage>
        <taxon>Bacteria</taxon>
        <taxon>Pseudomonadati</taxon>
        <taxon>Pseudomonadota</taxon>
        <taxon>Gammaproteobacteria</taxon>
        <taxon>Thiotrichales</taxon>
        <taxon>Thiotrichaceae</taxon>
        <taxon>Thiothrix</taxon>
    </lineage>
</organism>